<evidence type="ECO:0000256" key="3">
    <source>
        <dbReference type="ARBA" id="ARBA00022448"/>
    </source>
</evidence>
<feature type="domain" description="ABC transporter" evidence="7">
    <location>
        <begin position="2"/>
        <end position="226"/>
    </location>
</feature>
<dbReference type="InterPro" id="IPR003439">
    <property type="entry name" value="ABC_transporter-like_ATP-bd"/>
</dbReference>
<comment type="subcellular location">
    <subcellularLocation>
        <location evidence="1">Cell membrane</location>
        <topology evidence="1">Peripheral membrane protein</topology>
    </subcellularLocation>
</comment>
<protein>
    <recommendedName>
        <fullName evidence="7">ABC transporter domain-containing protein</fullName>
    </recommendedName>
</protein>
<dbReference type="CDD" id="cd03225">
    <property type="entry name" value="ABC_cobalt_CbiO_domain1"/>
    <property type="match status" value="1"/>
</dbReference>
<comment type="function">
    <text evidence="6">Probably part of an ABC transporter complex. Responsible for energy coupling to the transport system.</text>
</comment>
<name>A0A2R7Y8Q2_9ARCH</name>
<dbReference type="SMART" id="SM00382">
    <property type="entry name" value="AAA"/>
    <property type="match status" value="1"/>
</dbReference>
<keyword evidence="4" id="KW-0547">Nucleotide-binding</keyword>
<dbReference type="PROSITE" id="PS50893">
    <property type="entry name" value="ABC_TRANSPORTER_2"/>
    <property type="match status" value="1"/>
</dbReference>
<dbReference type="GO" id="GO:0043190">
    <property type="term" value="C:ATP-binding cassette (ABC) transporter complex"/>
    <property type="evidence" value="ECO:0007669"/>
    <property type="project" value="TreeGrafter"/>
</dbReference>
<evidence type="ECO:0000313" key="9">
    <source>
        <dbReference type="Proteomes" id="UP000244066"/>
    </source>
</evidence>
<evidence type="ECO:0000256" key="4">
    <source>
        <dbReference type="ARBA" id="ARBA00022741"/>
    </source>
</evidence>
<dbReference type="PANTHER" id="PTHR43553">
    <property type="entry name" value="HEAVY METAL TRANSPORTER"/>
    <property type="match status" value="1"/>
</dbReference>
<evidence type="ECO:0000256" key="1">
    <source>
        <dbReference type="ARBA" id="ARBA00004202"/>
    </source>
</evidence>
<evidence type="ECO:0000259" key="7">
    <source>
        <dbReference type="PROSITE" id="PS50893"/>
    </source>
</evidence>
<dbReference type="InterPro" id="IPR050095">
    <property type="entry name" value="ECF_ABC_transporter_ATP-bd"/>
</dbReference>
<dbReference type="Gene3D" id="3.40.50.300">
    <property type="entry name" value="P-loop containing nucleotide triphosphate hydrolases"/>
    <property type="match status" value="1"/>
</dbReference>
<dbReference type="InterPro" id="IPR027417">
    <property type="entry name" value="P-loop_NTPase"/>
</dbReference>
<evidence type="ECO:0000256" key="2">
    <source>
        <dbReference type="ARBA" id="ARBA00005417"/>
    </source>
</evidence>
<evidence type="ECO:0000313" key="8">
    <source>
        <dbReference type="EMBL" id="PUA33777.1"/>
    </source>
</evidence>
<dbReference type="GO" id="GO:0016887">
    <property type="term" value="F:ATP hydrolysis activity"/>
    <property type="evidence" value="ECO:0007669"/>
    <property type="project" value="InterPro"/>
</dbReference>
<dbReference type="SUPFAM" id="SSF52540">
    <property type="entry name" value="P-loop containing nucleoside triphosphate hydrolases"/>
    <property type="match status" value="1"/>
</dbReference>
<accession>A0A2R7Y8Q2</accession>
<dbReference type="AlphaFoldDB" id="A0A2R7Y8Q2"/>
<comment type="similarity">
    <text evidence="2">Belongs to the ABC transporter superfamily.</text>
</comment>
<dbReference type="GO" id="GO:0005524">
    <property type="term" value="F:ATP binding"/>
    <property type="evidence" value="ECO:0007669"/>
    <property type="project" value="UniProtKB-KW"/>
</dbReference>
<gene>
    <name evidence="8" type="ORF">B9J98_02210</name>
</gene>
<dbReference type="GO" id="GO:0042626">
    <property type="term" value="F:ATPase-coupled transmembrane transporter activity"/>
    <property type="evidence" value="ECO:0007669"/>
    <property type="project" value="TreeGrafter"/>
</dbReference>
<dbReference type="InterPro" id="IPR015856">
    <property type="entry name" value="ABC_transpr_CbiO/EcfA_su"/>
</dbReference>
<keyword evidence="5" id="KW-0067">ATP-binding</keyword>
<comment type="caution">
    <text evidence="8">The sequence shown here is derived from an EMBL/GenBank/DDBJ whole genome shotgun (WGS) entry which is preliminary data.</text>
</comment>
<keyword evidence="3" id="KW-0813">Transport</keyword>
<reference evidence="8 9" key="1">
    <citation type="submission" date="2017-04" db="EMBL/GenBank/DDBJ databases">
        <title>Draft Aigarchaeota genome from a New Zealand hot spring.</title>
        <authorList>
            <person name="Reysenbach A.-L."/>
            <person name="Donaho J.A."/>
            <person name="Gerhart J."/>
            <person name="Kelley J.F."/>
            <person name="Kouba K."/>
            <person name="Podar M."/>
            <person name="Stott M."/>
        </authorList>
    </citation>
    <scope>NUCLEOTIDE SEQUENCE [LARGE SCALE GENOMIC DNA]</scope>
    <source>
        <strain evidence="8">NZ13_MG1</strain>
    </source>
</reference>
<dbReference type="EMBL" id="NDWU01000004">
    <property type="protein sequence ID" value="PUA33777.1"/>
    <property type="molecule type" value="Genomic_DNA"/>
</dbReference>
<organism evidence="8 9">
    <name type="scientific">Candidatus Terraquivivens tikiterensis</name>
    <dbReference type="NCBI Taxonomy" id="1980982"/>
    <lineage>
        <taxon>Archaea</taxon>
        <taxon>Nitrososphaerota</taxon>
        <taxon>Candidatus Wolframiiraptoraceae</taxon>
        <taxon>Candidatus Terraquivivens</taxon>
    </lineage>
</organism>
<proteinExistence type="inferred from homology"/>
<evidence type="ECO:0000256" key="5">
    <source>
        <dbReference type="ARBA" id="ARBA00022840"/>
    </source>
</evidence>
<dbReference type="InterPro" id="IPR003593">
    <property type="entry name" value="AAA+_ATPase"/>
</dbReference>
<sequence>MIELKRVSFAYPRSCEDAIKNASLVFGPGVTAVIGPNGSGKTTLLKLAALLYRPRAGEVLIDGVSFWSMPDAAKVAFRRKVVYVHEKPIMLRGSVADNVAYGLRVRNLSSEDVAARVDEALEALGIKSLAREKAQALSIGQQQRVALARALAVRPKSLLLDEPTANLDKSGREEFMELIVGLAERGTCIAVATHDRLLALKLMDRAVIVENGTATLIENPEEASLV</sequence>
<dbReference type="Proteomes" id="UP000244066">
    <property type="component" value="Unassembled WGS sequence"/>
</dbReference>
<evidence type="ECO:0000256" key="6">
    <source>
        <dbReference type="ARBA" id="ARBA00025157"/>
    </source>
</evidence>
<dbReference type="Pfam" id="PF00005">
    <property type="entry name" value="ABC_tran"/>
    <property type="match status" value="1"/>
</dbReference>
<dbReference type="PANTHER" id="PTHR43553:SF24">
    <property type="entry name" value="ENERGY-COUPLING FACTOR TRANSPORTER ATP-BINDING PROTEIN ECFA1"/>
    <property type="match status" value="1"/>
</dbReference>